<dbReference type="AlphaFoldDB" id="A0A0P9RHB8"/>
<dbReference type="Proteomes" id="UP000050557">
    <property type="component" value="Unassembled WGS sequence"/>
</dbReference>
<dbReference type="PATRIC" id="fig|251654.3.peg.5179"/>
<accession>A0A0P9RHB8</accession>
<dbReference type="EMBL" id="LJQM01000140">
    <property type="protein sequence ID" value="KPX44794.1"/>
    <property type="molecule type" value="Genomic_DNA"/>
</dbReference>
<comment type="caution">
    <text evidence="1">The sequence shown here is derived from an EMBL/GenBank/DDBJ whole genome shotgun (WGS) entry which is preliminary data.</text>
</comment>
<name>A0A0P9RHB8_9PSED</name>
<evidence type="ECO:0000313" key="2">
    <source>
        <dbReference type="Proteomes" id="UP000050557"/>
    </source>
</evidence>
<reference evidence="1 2" key="1">
    <citation type="submission" date="2015-09" db="EMBL/GenBank/DDBJ databases">
        <title>Genome announcement of multiple Pseudomonas syringae strains.</title>
        <authorList>
            <person name="Thakur S."/>
            <person name="Wang P.W."/>
            <person name="Gong Y."/>
            <person name="Weir B.S."/>
            <person name="Guttman D.S."/>
        </authorList>
    </citation>
    <scope>NUCLEOTIDE SEQUENCE [LARGE SCALE GENOMIC DNA]</scope>
    <source>
        <strain evidence="1 2">ICMP4531</strain>
    </source>
</reference>
<sequence length="116" mass="13389">MCGKDEVMPEEKLIGPVEVARDEDGYWYHPGIPNFDEDHAAYKAWLDGQQMKVVGWHMDSDLESHPYWEEGAANCLGWEPEKPPAYDWFLLGIFDTEDGPYVQWASRDLNLALNRS</sequence>
<evidence type="ECO:0000313" key="1">
    <source>
        <dbReference type="EMBL" id="KPX44794.1"/>
    </source>
</evidence>
<gene>
    <name evidence="1" type="ORF">ALO68_03891</name>
</gene>
<protein>
    <submittedName>
        <fullName evidence="1">Putative prophage PSSB64-02, Orf61</fullName>
    </submittedName>
</protein>
<organism evidence="1 2">
    <name type="scientific">Pseudomonas syringae pv. helianthi</name>
    <dbReference type="NCBI Taxonomy" id="251654"/>
    <lineage>
        <taxon>Bacteria</taxon>
        <taxon>Pseudomonadati</taxon>
        <taxon>Pseudomonadota</taxon>
        <taxon>Gammaproteobacteria</taxon>
        <taxon>Pseudomonadales</taxon>
        <taxon>Pseudomonadaceae</taxon>
        <taxon>Pseudomonas</taxon>
    </lineage>
</organism>
<proteinExistence type="predicted"/>